<evidence type="ECO:0000313" key="4">
    <source>
        <dbReference type="Proteomes" id="UP000244450"/>
    </source>
</evidence>
<dbReference type="EMBL" id="QCYK01000002">
    <property type="protein sequence ID" value="PUZ26235.1"/>
    <property type="molecule type" value="Genomic_DNA"/>
</dbReference>
<dbReference type="AlphaFoldDB" id="A0A2T7BIY3"/>
<proteinExistence type="predicted"/>
<dbReference type="Pfam" id="PF11127">
    <property type="entry name" value="YgaP-like_TM"/>
    <property type="match status" value="1"/>
</dbReference>
<evidence type="ECO:0000256" key="1">
    <source>
        <dbReference type="SAM" id="MobiDB-lite"/>
    </source>
</evidence>
<accession>A0A2T7BIY3</accession>
<name>A0A2T7BIY3_9BACT</name>
<organism evidence="3 4">
    <name type="scientific">Chitinophaga parva</name>
    <dbReference type="NCBI Taxonomy" id="2169414"/>
    <lineage>
        <taxon>Bacteria</taxon>
        <taxon>Pseudomonadati</taxon>
        <taxon>Bacteroidota</taxon>
        <taxon>Chitinophagia</taxon>
        <taxon>Chitinophagales</taxon>
        <taxon>Chitinophagaceae</taxon>
        <taxon>Chitinophaga</taxon>
    </lineage>
</organism>
<keyword evidence="4" id="KW-1185">Reference proteome</keyword>
<reference evidence="3 4" key="1">
    <citation type="submission" date="2018-04" db="EMBL/GenBank/DDBJ databases">
        <title>Chitinophaga fuyangensis sp. nov., isolated from soil in a chemical factory.</title>
        <authorList>
            <person name="Chen K."/>
        </authorList>
    </citation>
    <scope>NUCLEOTIDE SEQUENCE [LARGE SCALE GENOMIC DNA]</scope>
    <source>
        <strain evidence="3 4">LY-1</strain>
    </source>
</reference>
<comment type="caution">
    <text evidence="3">The sequence shown here is derived from an EMBL/GenBank/DDBJ whole genome shotgun (WGS) entry which is preliminary data.</text>
</comment>
<protein>
    <recommendedName>
        <fullName evidence="2">Inner membrane protein YgaP-like transmembrane domain-containing protein</fullName>
    </recommendedName>
</protein>
<feature type="domain" description="Inner membrane protein YgaP-like transmembrane" evidence="2">
    <location>
        <begin position="25"/>
        <end position="82"/>
    </location>
</feature>
<dbReference type="Proteomes" id="UP000244450">
    <property type="component" value="Unassembled WGS sequence"/>
</dbReference>
<dbReference type="RefSeq" id="WP_108688073.1">
    <property type="nucleotide sequence ID" value="NZ_QCYK01000002.1"/>
</dbReference>
<dbReference type="OrthoDB" id="9797595at2"/>
<gene>
    <name evidence="3" type="ORF">DCC81_18600</name>
</gene>
<evidence type="ECO:0000259" key="2">
    <source>
        <dbReference type="Pfam" id="PF11127"/>
    </source>
</evidence>
<feature type="region of interest" description="Disordered" evidence="1">
    <location>
        <begin position="1"/>
        <end position="29"/>
    </location>
</feature>
<dbReference type="InterPro" id="IPR021309">
    <property type="entry name" value="YgaP-like_TM"/>
</dbReference>
<evidence type="ECO:0000313" key="3">
    <source>
        <dbReference type="EMBL" id="PUZ26235.1"/>
    </source>
</evidence>
<sequence length="98" mass="10534">MIITRHSCSRQLSPAGDLPPREKEPNLGKTSRVVSVSVGAAMLVKGLVQLEDKPFRSLFRLVIGGYLLCRGISGHCPVTEKLDDTVDKAANLAANTFA</sequence>